<feature type="domain" description="VOC" evidence="1">
    <location>
        <begin position="144"/>
        <end position="264"/>
    </location>
</feature>
<evidence type="ECO:0000259" key="1">
    <source>
        <dbReference type="PROSITE" id="PS51819"/>
    </source>
</evidence>
<dbReference type="RefSeq" id="WP_120750800.1">
    <property type="nucleotide sequence ID" value="NZ_RBAH01000028.1"/>
</dbReference>
<keyword evidence="3" id="KW-1185">Reference proteome</keyword>
<dbReference type="SUPFAM" id="SSF54593">
    <property type="entry name" value="Glyoxalase/Bleomycin resistance protein/Dihydroxybiphenyl dioxygenase"/>
    <property type="match status" value="1"/>
</dbReference>
<dbReference type="InterPro" id="IPR029068">
    <property type="entry name" value="Glyas_Bleomycin-R_OHBP_Dase"/>
</dbReference>
<dbReference type="Gene3D" id="3.10.180.10">
    <property type="entry name" value="2,3-Dihydroxybiphenyl 1,2-Dioxygenase, domain 1"/>
    <property type="match status" value="2"/>
</dbReference>
<sequence length="265" mass="29220">MAKPKTIGSSLTVLLAHDLAKSQAYYRDVLGFDVTDWWAERDGLSGLALKLLQAASPEDVRPKAPARGQTIGVDIYAYVDTWAQLEALLAEFREKGAIIAQDIVTYPEGGPWKEFIVRDPDGYSMAFGGVDGRPGGRRSPVRPHIGAVWLTVRDLDRAVRRYAALLDLNVNPKDRQEGGWHLFKLENGTDLLLQAEAGRGDASDVSREERLLQSFTVYTDNIDAAYDFALSAGFEADGGIVRTPGEVSFRIRDEDNHTVIVVQSE</sequence>
<accession>A0A3B0BI19</accession>
<dbReference type="Proteomes" id="UP000282311">
    <property type="component" value="Unassembled WGS sequence"/>
</dbReference>
<dbReference type="InterPro" id="IPR004360">
    <property type="entry name" value="Glyas_Fos-R_dOase_dom"/>
</dbReference>
<comment type="caution">
    <text evidence="2">The sequence shown here is derived from an EMBL/GenBank/DDBJ whole genome shotgun (WGS) entry which is preliminary data.</text>
</comment>
<dbReference type="PANTHER" id="PTHR36503">
    <property type="entry name" value="BLR2520 PROTEIN"/>
    <property type="match status" value="1"/>
</dbReference>
<protein>
    <recommendedName>
        <fullName evidence="1">VOC domain-containing protein</fullName>
    </recommendedName>
</protein>
<dbReference type="InterPro" id="IPR037523">
    <property type="entry name" value="VOC_core"/>
</dbReference>
<proteinExistence type="predicted"/>
<dbReference type="Pfam" id="PF00903">
    <property type="entry name" value="Glyoxalase"/>
    <property type="match status" value="2"/>
</dbReference>
<evidence type="ECO:0000313" key="2">
    <source>
        <dbReference type="EMBL" id="RKN71904.1"/>
    </source>
</evidence>
<dbReference type="AlphaFoldDB" id="A0A3B0BI19"/>
<dbReference type="CDD" id="cd06587">
    <property type="entry name" value="VOC"/>
    <property type="match status" value="1"/>
</dbReference>
<dbReference type="OrthoDB" id="194298at2"/>
<organism evidence="2 3">
    <name type="scientific">Paenibacillus ginsengarvi</name>
    <dbReference type="NCBI Taxonomy" id="400777"/>
    <lineage>
        <taxon>Bacteria</taxon>
        <taxon>Bacillati</taxon>
        <taxon>Bacillota</taxon>
        <taxon>Bacilli</taxon>
        <taxon>Bacillales</taxon>
        <taxon>Paenibacillaceae</taxon>
        <taxon>Paenibacillus</taxon>
    </lineage>
</organism>
<evidence type="ECO:0000313" key="3">
    <source>
        <dbReference type="Proteomes" id="UP000282311"/>
    </source>
</evidence>
<dbReference type="PANTHER" id="PTHR36503:SF1">
    <property type="entry name" value="BLR2520 PROTEIN"/>
    <property type="match status" value="1"/>
</dbReference>
<name>A0A3B0BI19_9BACL</name>
<dbReference type="EMBL" id="RBAH01000028">
    <property type="protein sequence ID" value="RKN71904.1"/>
    <property type="molecule type" value="Genomic_DNA"/>
</dbReference>
<reference evidence="2 3" key="1">
    <citation type="journal article" date="2007" name="Int. J. Syst. Evol. Microbiol.">
        <title>Paenibacillus ginsengarvi sp. nov., isolated from soil from ginseng cultivation.</title>
        <authorList>
            <person name="Yoon M.H."/>
            <person name="Ten L.N."/>
            <person name="Im W.T."/>
        </authorList>
    </citation>
    <scope>NUCLEOTIDE SEQUENCE [LARGE SCALE GENOMIC DNA]</scope>
    <source>
        <strain evidence="2 3">KCTC 13059</strain>
    </source>
</reference>
<gene>
    <name evidence="2" type="ORF">D7M11_29185</name>
</gene>
<dbReference type="PROSITE" id="PS51819">
    <property type="entry name" value="VOC"/>
    <property type="match status" value="1"/>
</dbReference>